<name>A0AAW1Y9R3_RUBAR</name>
<dbReference type="GO" id="GO:0003777">
    <property type="term" value="F:microtubule motor activity"/>
    <property type="evidence" value="ECO:0007669"/>
    <property type="project" value="InterPro"/>
</dbReference>
<dbReference type="SUPFAM" id="SSF52540">
    <property type="entry name" value="P-loop containing nucleoside triphosphate hydrolases"/>
    <property type="match status" value="1"/>
</dbReference>
<dbReference type="Proteomes" id="UP001457282">
    <property type="component" value="Unassembled WGS sequence"/>
</dbReference>
<dbReference type="Pfam" id="PF00225">
    <property type="entry name" value="Kinesin"/>
    <property type="match status" value="1"/>
</dbReference>
<proteinExistence type="inferred from homology"/>
<keyword evidence="4 7" id="KW-0067">ATP-binding</keyword>
<dbReference type="InterPro" id="IPR019821">
    <property type="entry name" value="Kinesin_motor_CS"/>
</dbReference>
<evidence type="ECO:0000313" key="11">
    <source>
        <dbReference type="EMBL" id="KAK9945845.1"/>
    </source>
</evidence>
<protein>
    <recommendedName>
        <fullName evidence="10">Kinesin motor domain-containing protein</fullName>
    </recommendedName>
</protein>
<dbReference type="FunFam" id="3.40.850.10:FF:000014">
    <property type="entry name" value="Kinesin-like protein KIN-7G"/>
    <property type="match status" value="1"/>
</dbReference>
<evidence type="ECO:0000256" key="4">
    <source>
        <dbReference type="ARBA" id="ARBA00022840"/>
    </source>
</evidence>
<dbReference type="CDD" id="cd01374">
    <property type="entry name" value="KISc_CENP_E"/>
    <property type="match status" value="1"/>
</dbReference>
<dbReference type="InterPro" id="IPR027417">
    <property type="entry name" value="P-loop_NTPase"/>
</dbReference>
<dbReference type="InterPro" id="IPR027640">
    <property type="entry name" value="Kinesin-like_fam"/>
</dbReference>
<comment type="similarity">
    <text evidence="1">Belongs to the TRAFAC class myosin-kinesin ATPase superfamily. Kinesin family. KIN-7 subfamily.</text>
</comment>
<dbReference type="PROSITE" id="PS50067">
    <property type="entry name" value="KINESIN_MOTOR_2"/>
    <property type="match status" value="1"/>
</dbReference>
<dbReference type="PANTHER" id="PTHR47968">
    <property type="entry name" value="CENTROMERE PROTEIN E"/>
    <property type="match status" value="1"/>
</dbReference>
<feature type="region of interest" description="Disordered" evidence="9">
    <location>
        <begin position="572"/>
        <end position="615"/>
    </location>
</feature>
<feature type="binding site" evidence="7">
    <location>
        <begin position="152"/>
        <end position="159"/>
    </location>
    <ligand>
        <name>ATP</name>
        <dbReference type="ChEBI" id="CHEBI:30616"/>
    </ligand>
</feature>
<feature type="coiled-coil region" evidence="8">
    <location>
        <begin position="957"/>
        <end position="1005"/>
    </location>
</feature>
<evidence type="ECO:0000313" key="12">
    <source>
        <dbReference type="Proteomes" id="UP001457282"/>
    </source>
</evidence>
<dbReference type="PROSITE" id="PS00411">
    <property type="entry name" value="KINESIN_MOTOR_1"/>
    <property type="match status" value="1"/>
</dbReference>
<feature type="region of interest" description="Disordered" evidence="9">
    <location>
        <begin position="790"/>
        <end position="817"/>
    </location>
</feature>
<feature type="coiled-coil region" evidence="8">
    <location>
        <begin position="843"/>
        <end position="877"/>
    </location>
</feature>
<reference evidence="11 12" key="1">
    <citation type="journal article" date="2023" name="G3 (Bethesda)">
        <title>A chromosome-length genome assembly and annotation of blackberry (Rubus argutus, cv. 'Hillquist').</title>
        <authorList>
            <person name="Bruna T."/>
            <person name="Aryal R."/>
            <person name="Dudchenko O."/>
            <person name="Sargent D.J."/>
            <person name="Mead D."/>
            <person name="Buti M."/>
            <person name="Cavallini A."/>
            <person name="Hytonen T."/>
            <person name="Andres J."/>
            <person name="Pham M."/>
            <person name="Weisz D."/>
            <person name="Mascagni F."/>
            <person name="Usai G."/>
            <person name="Natali L."/>
            <person name="Bassil N."/>
            <person name="Fernandez G.E."/>
            <person name="Lomsadze A."/>
            <person name="Armour M."/>
            <person name="Olukolu B."/>
            <person name="Poorten T."/>
            <person name="Britton C."/>
            <person name="Davik J."/>
            <person name="Ashrafi H."/>
            <person name="Aiden E.L."/>
            <person name="Borodovsky M."/>
            <person name="Worthington M."/>
        </authorList>
    </citation>
    <scope>NUCLEOTIDE SEQUENCE [LARGE SCALE GENOMIC DNA]</scope>
    <source>
        <strain evidence="11">PI 553951</strain>
    </source>
</reference>
<dbReference type="GO" id="GO:0007018">
    <property type="term" value="P:microtubule-based movement"/>
    <property type="evidence" value="ECO:0007669"/>
    <property type="project" value="InterPro"/>
</dbReference>
<dbReference type="GO" id="GO:0005524">
    <property type="term" value="F:ATP binding"/>
    <property type="evidence" value="ECO:0007669"/>
    <property type="project" value="UniProtKB-UniRule"/>
</dbReference>
<feature type="compositionally biased region" description="Low complexity" evidence="9">
    <location>
        <begin position="574"/>
        <end position="602"/>
    </location>
</feature>
<evidence type="ECO:0000259" key="10">
    <source>
        <dbReference type="PROSITE" id="PS50067"/>
    </source>
</evidence>
<dbReference type="GO" id="GO:0005874">
    <property type="term" value="C:microtubule"/>
    <property type="evidence" value="ECO:0007669"/>
    <property type="project" value="UniProtKB-KW"/>
</dbReference>
<dbReference type="InterPro" id="IPR036961">
    <property type="entry name" value="Kinesin_motor_dom_sf"/>
</dbReference>
<keyword evidence="2" id="KW-0493">Microtubule</keyword>
<evidence type="ECO:0000256" key="2">
    <source>
        <dbReference type="ARBA" id="ARBA00022701"/>
    </source>
</evidence>
<dbReference type="AlphaFoldDB" id="A0AAW1Y9R3"/>
<feature type="coiled-coil region" evidence="8">
    <location>
        <begin position="392"/>
        <end position="426"/>
    </location>
</feature>
<keyword evidence="12" id="KW-1185">Reference proteome</keyword>
<organism evidence="11 12">
    <name type="scientific">Rubus argutus</name>
    <name type="common">Southern blackberry</name>
    <dbReference type="NCBI Taxonomy" id="59490"/>
    <lineage>
        <taxon>Eukaryota</taxon>
        <taxon>Viridiplantae</taxon>
        <taxon>Streptophyta</taxon>
        <taxon>Embryophyta</taxon>
        <taxon>Tracheophyta</taxon>
        <taxon>Spermatophyta</taxon>
        <taxon>Magnoliopsida</taxon>
        <taxon>eudicotyledons</taxon>
        <taxon>Gunneridae</taxon>
        <taxon>Pentapetalae</taxon>
        <taxon>rosids</taxon>
        <taxon>fabids</taxon>
        <taxon>Rosales</taxon>
        <taxon>Rosaceae</taxon>
        <taxon>Rosoideae</taxon>
        <taxon>Rosoideae incertae sedis</taxon>
        <taxon>Rubus</taxon>
    </lineage>
</organism>
<evidence type="ECO:0000256" key="1">
    <source>
        <dbReference type="ARBA" id="ARBA00007310"/>
    </source>
</evidence>
<dbReference type="Gene3D" id="3.40.850.10">
    <property type="entry name" value="Kinesin motor domain"/>
    <property type="match status" value="1"/>
</dbReference>
<feature type="compositionally biased region" description="Low complexity" evidence="9">
    <location>
        <begin position="1"/>
        <end position="18"/>
    </location>
</feature>
<feature type="region of interest" description="Disordered" evidence="9">
    <location>
        <begin position="1"/>
        <end position="69"/>
    </location>
</feature>
<accession>A0AAW1Y9R3</accession>
<dbReference type="GO" id="GO:0008017">
    <property type="term" value="F:microtubule binding"/>
    <property type="evidence" value="ECO:0007669"/>
    <property type="project" value="InterPro"/>
</dbReference>
<feature type="domain" description="Kinesin motor" evidence="10">
    <location>
        <begin position="72"/>
        <end position="390"/>
    </location>
</feature>
<evidence type="ECO:0000256" key="5">
    <source>
        <dbReference type="ARBA" id="ARBA00023054"/>
    </source>
</evidence>
<sequence length="1132" mass="126357">MFSGTSSSRSQRSSISPFRSRKSPAPSKPPVRSATPSSTASSRPPSKPSIPPASASAFSPPSQPDVSKAKENVTVTVRFRPLSAREINKGDEIAWYADGDYTVRNEYNSNIAYGFDRVFGPATTTRRVYDIAAQQVVSGVMEGINGTVFAYGVTSSGKTHTMHGEQKSPGIIPLAVKDVFGIIQETPGREFLLRVSYLEIYNEVINDLLDPTGQNLRIREDAQGTYVEGIKEEVVLSPAHALSLIATGEEHRHVGSNNFNLLSSRSHTIFTLTIESSPRGENGEEDVTLSQLHLIDLAGSESSKTETTGLRRKEGSYINKSLLTLGTVISKLTDGKATHIPYRDSKLTRLLQSSLSGHGRISLICTLTPASSNTEETHNTLKFAHRSKYVEIKASQNKIIDEKSLIKKYQREITSLKEELQQLKRGMMENPNVPASTQEDLVNLKIQLEAGQVRLRSRLEEEEEAKAALMGRIQRLTKLILVSTKNTIPHSISERPSNRRRHSFGEDELAYLPDKKREYVVDDDARSYASELSVEGRDDVTNLDELVKDYKSTRRRGMLGWFKLKKPEHLMGLSPSADSESSSTSGSPAPGSKSSQSKSNSNDLKDGRRKSVSRMGDDYTIIDSFPESTQAGDLFGAAVGSRHLPPTGFTITDQMDLHREQVKMLAGEVALCSSSLKRLSEQAAANPEDSQLREQMRKLKDEISEKKFQIRVLEQRMIGSLEMTPRVSNNSEMAQALSKLTAQLNEKTFELEIKTADNRILQEQLQMKISENSEMQETILLLRQQLSSKEQVQKNNDGRDRIAPYEENGGDENTPTSVMSLNRILSLEDSKECNKDAYFNSQIHAQASKIEDLKQEKVILSEEKEGLEVQNLKLSEEASYAKELAAAAAVELRNLAEEVTKLSYENTKLTGDLAAAKEVQCRSNCCQRSTSYDFKKNSTNGTRANGFPKKSEDVVLVEELQKELSARCQRQAALEKELSERDQIEDDLRRTLENVKQREVDLENELANMWVRVAKLRKSGVNAEDVSLQGVLESESSNTRVRNGFMPSYNHSYTMFKGNEISENLNEMGTLEDLRASYQEERKRCKELESYISRLKGEDVAGLDVTTLEELQNLHVEAITKICHAKCANRVL</sequence>
<evidence type="ECO:0000256" key="3">
    <source>
        <dbReference type="ARBA" id="ARBA00022741"/>
    </source>
</evidence>
<evidence type="ECO:0000256" key="7">
    <source>
        <dbReference type="PROSITE-ProRule" id="PRU00283"/>
    </source>
</evidence>
<dbReference type="PRINTS" id="PR00380">
    <property type="entry name" value="KINESINHEAVY"/>
</dbReference>
<comment type="caution">
    <text evidence="11">The sequence shown here is derived from an EMBL/GenBank/DDBJ whole genome shotgun (WGS) entry which is preliminary data.</text>
</comment>
<dbReference type="PANTHER" id="PTHR47968:SF33">
    <property type="entry name" value="KINESIN-LIKE PROTEIN KIN-7C, MITOCHONDRIAL ISOFORM X1"/>
    <property type="match status" value="1"/>
</dbReference>
<keyword evidence="5 8" id="KW-0175">Coiled coil</keyword>
<feature type="compositionally biased region" description="Low complexity" evidence="9">
    <location>
        <begin position="30"/>
        <end position="44"/>
    </location>
</feature>
<dbReference type="InterPro" id="IPR001752">
    <property type="entry name" value="Kinesin_motor_dom"/>
</dbReference>
<feature type="coiled-coil region" evidence="8">
    <location>
        <begin position="1071"/>
        <end position="1098"/>
    </location>
</feature>
<evidence type="ECO:0000256" key="8">
    <source>
        <dbReference type="SAM" id="Coils"/>
    </source>
</evidence>
<dbReference type="EMBL" id="JBEDUW010000002">
    <property type="protein sequence ID" value="KAK9945845.1"/>
    <property type="molecule type" value="Genomic_DNA"/>
</dbReference>
<dbReference type="SMART" id="SM00129">
    <property type="entry name" value="KISc"/>
    <property type="match status" value="1"/>
</dbReference>
<keyword evidence="6 7" id="KW-0505">Motor protein</keyword>
<evidence type="ECO:0000256" key="6">
    <source>
        <dbReference type="ARBA" id="ARBA00023175"/>
    </source>
</evidence>
<evidence type="ECO:0000256" key="9">
    <source>
        <dbReference type="SAM" id="MobiDB-lite"/>
    </source>
</evidence>
<gene>
    <name evidence="11" type="ORF">M0R45_011340</name>
</gene>
<keyword evidence="3 7" id="KW-0547">Nucleotide-binding</keyword>